<keyword evidence="2" id="KW-0677">Repeat</keyword>
<dbReference type="EnsemblMetazoa" id="XM_003240767.4">
    <property type="protein sequence ID" value="XP_003240815.2"/>
    <property type="gene ID" value="LOC100570352"/>
</dbReference>
<dbReference type="SMART" id="SM00875">
    <property type="entry name" value="BACK"/>
    <property type="match status" value="1"/>
</dbReference>
<dbReference type="KEGG" id="api:100570352"/>
<accession>A0A8R1W3V8</accession>
<evidence type="ECO:0000256" key="2">
    <source>
        <dbReference type="ARBA" id="ARBA00022737"/>
    </source>
</evidence>
<feature type="domain" description="BTB" evidence="3">
    <location>
        <begin position="39"/>
        <end position="103"/>
    </location>
</feature>
<keyword evidence="1" id="KW-0880">Kelch repeat</keyword>
<evidence type="ECO:0000256" key="1">
    <source>
        <dbReference type="ARBA" id="ARBA00022441"/>
    </source>
</evidence>
<dbReference type="Gene3D" id="1.25.40.420">
    <property type="match status" value="1"/>
</dbReference>
<evidence type="ECO:0000313" key="4">
    <source>
        <dbReference type="EnsemblMetazoa" id="XP_003240815.2"/>
    </source>
</evidence>
<dbReference type="PANTHER" id="PTHR45632">
    <property type="entry name" value="LD33804P"/>
    <property type="match status" value="1"/>
</dbReference>
<keyword evidence="5" id="KW-1185">Reference proteome</keyword>
<dbReference type="Proteomes" id="UP000007819">
    <property type="component" value="Chromosome A1"/>
</dbReference>
<dbReference type="GeneID" id="100570352"/>
<dbReference type="Pfam" id="PF00651">
    <property type="entry name" value="BTB"/>
    <property type="match status" value="1"/>
</dbReference>
<dbReference type="SUPFAM" id="SSF54695">
    <property type="entry name" value="POZ domain"/>
    <property type="match status" value="1"/>
</dbReference>
<reference evidence="5" key="1">
    <citation type="submission" date="2010-06" db="EMBL/GenBank/DDBJ databases">
        <authorList>
            <person name="Jiang H."/>
            <person name="Abraham K."/>
            <person name="Ali S."/>
            <person name="Alsbrooks S.L."/>
            <person name="Anim B.N."/>
            <person name="Anosike U.S."/>
            <person name="Attaway T."/>
            <person name="Bandaranaike D.P."/>
            <person name="Battles P.K."/>
            <person name="Bell S.N."/>
            <person name="Bell A.V."/>
            <person name="Beltran B."/>
            <person name="Bickham C."/>
            <person name="Bustamante Y."/>
            <person name="Caleb T."/>
            <person name="Canada A."/>
            <person name="Cardenas V."/>
            <person name="Carter K."/>
            <person name="Chacko J."/>
            <person name="Chandrabose M.N."/>
            <person name="Chavez D."/>
            <person name="Chavez A."/>
            <person name="Chen L."/>
            <person name="Chu H.-S."/>
            <person name="Claassen K.J."/>
            <person name="Cockrell R."/>
            <person name="Collins M."/>
            <person name="Cooper J.A."/>
            <person name="Cree A."/>
            <person name="Curry S.M."/>
            <person name="Da Y."/>
            <person name="Dao M.D."/>
            <person name="Das B."/>
            <person name="Davila M.-L."/>
            <person name="Davy-Carroll L."/>
            <person name="Denson S."/>
            <person name="Dinh H."/>
            <person name="Ebong V.E."/>
            <person name="Edwards J.R."/>
            <person name="Egan A."/>
            <person name="El-Daye J."/>
            <person name="Escobedo L."/>
            <person name="Fernandez S."/>
            <person name="Fernando P.R."/>
            <person name="Flagg N."/>
            <person name="Forbes L.D."/>
            <person name="Fowler R.G."/>
            <person name="Fu Q."/>
            <person name="Gabisi R.A."/>
            <person name="Ganer J."/>
            <person name="Garbino Pronczuk A."/>
            <person name="Garcia R.M."/>
            <person name="Garner T."/>
            <person name="Garrett T.E."/>
            <person name="Gonzalez D.A."/>
            <person name="Hamid H."/>
            <person name="Hawkins E.S."/>
            <person name="Hirani K."/>
            <person name="Hogues M.E."/>
            <person name="Hollins B."/>
            <person name="Hsiao C.-H."/>
            <person name="Jabil R."/>
            <person name="James M.L."/>
            <person name="Jhangiani S.N."/>
            <person name="Johnson B."/>
            <person name="Johnson Q."/>
            <person name="Joshi V."/>
            <person name="Kalu J.B."/>
            <person name="Kam C."/>
            <person name="Kashfia A."/>
            <person name="Keebler J."/>
            <person name="Kisamo H."/>
            <person name="Kovar C.L."/>
            <person name="Lago L.A."/>
            <person name="Lai C.-Y."/>
            <person name="Laidlaw J."/>
            <person name="Lara F."/>
            <person name="Le T.-K."/>
            <person name="Lee S.L."/>
            <person name="Legall F.H."/>
            <person name="Lemon S.J."/>
            <person name="Lewis L.R."/>
            <person name="Li B."/>
            <person name="Liu Y."/>
            <person name="Liu Y.-S."/>
            <person name="Lopez J."/>
            <person name="Lozado R.J."/>
            <person name="Lu J."/>
            <person name="Madu R.C."/>
            <person name="Maheshwari M."/>
            <person name="Maheshwari R."/>
            <person name="Malloy K."/>
            <person name="Martinez E."/>
            <person name="Mathew T."/>
            <person name="Mercado I.C."/>
            <person name="Mercado C."/>
            <person name="Meyer B."/>
            <person name="Montgomery K."/>
            <person name="Morgan M.B."/>
            <person name="Munidasa M."/>
            <person name="Nazareth L.V."/>
            <person name="Nelson J."/>
            <person name="Ng B.M."/>
            <person name="Nguyen N.B."/>
            <person name="Nguyen P.Q."/>
            <person name="Nguyen T."/>
            <person name="Obregon M."/>
            <person name="Okwuonu G.O."/>
            <person name="Onwere C.G."/>
            <person name="Orozco G."/>
            <person name="Parra A."/>
            <person name="Patel S."/>
            <person name="Patil S."/>
            <person name="Perez A."/>
            <person name="Perez Y."/>
            <person name="Pham C."/>
            <person name="Primus E.L."/>
            <person name="Pu L.-L."/>
            <person name="Puazo M."/>
            <person name="Qin X."/>
            <person name="Quiroz J.B."/>
            <person name="Reese J."/>
            <person name="Richards S."/>
            <person name="Rives C.M."/>
            <person name="Robberts R."/>
            <person name="Ruiz S.J."/>
            <person name="Ruiz M.J."/>
            <person name="Santibanez J."/>
            <person name="Schneider B.W."/>
            <person name="Sisson I."/>
            <person name="Smith M."/>
            <person name="Sodergren E."/>
            <person name="Song X.-Z."/>
            <person name="Song B.B."/>
            <person name="Summersgill H."/>
            <person name="Thelus R."/>
            <person name="Thornton R.D."/>
            <person name="Trejos Z.Y."/>
            <person name="Usmani K."/>
            <person name="Vattathil S."/>
            <person name="Villasana D."/>
            <person name="Walker D.L."/>
            <person name="Wang S."/>
            <person name="Wang K."/>
            <person name="White C.S."/>
            <person name="Williams A.C."/>
            <person name="Williamson J."/>
            <person name="Wilson K."/>
            <person name="Woghiren I.O."/>
            <person name="Woodworth J.R."/>
            <person name="Worley K.C."/>
            <person name="Wright R.A."/>
            <person name="Wu W."/>
            <person name="Young L."/>
            <person name="Zhang L."/>
            <person name="Zhang J."/>
            <person name="Zhu Y."/>
            <person name="Muzny D.M."/>
            <person name="Weinstock G."/>
            <person name="Gibbs R.A."/>
        </authorList>
    </citation>
    <scope>NUCLEOTIDE SEQUENCE [LARGE SCALE GENOMIC DNA]</scope>
    <source>
        <strain evidence="5">LSR1</strain>
    </source>
</reference>
<dbReference type="AlphaFoldDB" id="A0A8R1W3V8"/>
<dbReference type="Gene3D" id="3.30.710.10">
    <property type="entry name" value="Potassium Channel Kv1.1, Chain A"/>
    <property type="match status" value="1"/>
</dbReference>
<dbReference type="RefSeq" id="XP_003240815.2">
    <property type="nucleotide sequence ID" value="XM_003240767.4"/>
</dbReference>
<dbReference type="InterPro" id="IPR011333">
    <property type="entry name" value="SKP1/BTB/POZ_sf"/>
</dbReference>
<proteinExistence type="predicted"/>
<reference evidence="4" key="2">
    <citation type="submission" date="2022-06" db="UniProtKB">
        <authorList>
            <consortium name="EnsemblMetazoa"/>
        </authorList>
    </citation>
    <scope>IDENTIFICATION</scope>
</reference>
<dbReference type="PANTHER" id="PTHR45632:SF3">
    <property type="entry name" value="KELCH-LIKE PROTEIN 32"/>
    <property type="match status" value="1"/>
</dbReference>
<dbReference type="OrthoDB" id="684045at2759"/>
<dbReference type="FunFam" id="1.25.40.420:FF:000001">
    <property type="entry name" value="Kelch-like family member 12"/>
    <property type="match status" value="1"/>
</dbReference>
<sequence length="320" mass="38198">MNTQWRQPSKFYSINPMKQQRQELSYKKLNELRKNATLCDFTLKTVDGDIIHVHKYVLMSNCMYFEKMFSEKSKDDDQKCIHLLDIDGDILHNLIDYIYTGTLIQIHEESVERILKGADILQLFDVQDLCIEFLLRSINGENWLKIKKIADSRMMFNMPNVCFKWALKNFDEVFRCAGFLTLDIEQLKQLIDSDELYTVEEENVYIAVIIWVRHDEINRKHFLPELMKLVRVPLMNYMYVHRLLQEEPLITSNRICFEYLTKIHKDMFYQHNKTPNHDTVRRKQRGFITRILPCLSCYVTENETEEYDSSPNLDTENIPG</sequence>
<dbReference type="Pfam" id="PF07707">
    <property type="entry name" value="BACK"/>
    <property type="match status" value="1"/>
</dbReference>
<dbReference type="PROSITE" id="PS50097">
    <property type="entry name" value="BTB"/>
    <property type="match status" value="1"/>
</dbReference>
<evidence type="ECO:0000313" key="5">
    <source>
        <dbReference type="Proteomes" id="UP000007819"/>
    </source>
</evidence>
<name>A0A8R1W3V8_ACYPI</name>
<evidence type="ECO:0000259" key="3">
    <source>
        <dbReference type="PROSITE" id="PS50097"/>
    </source>
</evidence>
<dbReference type="InterPro" id="IPR011705">
    <property type="entry name" value="BACK"/>
</dbReference>
<dbReference type="InterPro" id="IPR000210">
    <property type="entry name" value="BTB/POZ_dom"/>
</dbReference>
<organism evidence="4 5">
    <name type="scientific">Acyrthosiphon pisum</name>
    <name type="common">Pea aphid</name>
    <dbReference type="NCBI Taxonomy" id="7029"/>
    <lineage>
        <taxon>Eukaryota</taxon>
        <taxon>Metazoa</taxon>
        <taxon>Ecdysozoa</taxon>
        <taxon>Arthropoda</taxon>
        <taxon>Hexapoda</taxon>
        <taxon>Insecta</taxon>
        <taxon>Pterygota</taxon>
        <taxon>Neoptera</taxon>
        <taxon>Paraneoptera</taxon>
        <taxon>Hemiptera</taxon>
        <taxon>Sternorrhyncha</taxon>
        <taxon>Aphidomorpha</taxon>
        <taxon>Aphidoidea</taxon>
        <taxon>Aphididae</taxon>
        <taxon>Macrosiphini</taxon>
        <taxon>Acyrthosiphon</taxon>
    </lineage>
</organism>
<protein>
    <recommendedName>
        <fullName evidence="3">BTB domain-containing protein</fullName>
    </recommendedName>
</protein>
<dbReference type="SMART" id="SM00225">
    <property type="entry name" value="BTB"/>
    <property type="match status" value="1"/>
</dbReference>